<protein>
    <submittedName>
        <fullName evidence="2">CoA transferase</fullName>
    </submittedName>
</protein>
<proteinExistence type="predicted"/>
<keyword evidence="3" id="KW-1185">Reference proteome</keyword>
<dbReference type="OrthoDB" id="28444at2157"/>
<gene>
    <name evidence="2" type="ORF">D8Y22_04195</name>
</gene>
<reference evidence="2 3" key="1">
    <citation type="submission" date="2018-10" db="EMBL/GenBank/DDBJ databases">
        <title>Natronolimnobius sp. XQ-INN 246 isolated from Inner Mongolia Autonomous Region of China.</title>
        <authorList>
            <person name="Xue Q."/>
        </authorList>
    </citation>
    <scope>NUCLEOTIDE SEQUENCE [LARGE SCALE GENOMIC DNA]</scope>
    <source>
        <strain evidence="2 3">XQ-INN 246</strain>
    </source>
</reference>
<evidence type="ECO:0000256" key="1">
    <source>
        <dbReference type="ARBA" id="ARBA00022679"/>
    </source>
</evidence>
<evidence type="ECO:0000313" key="2">
    <source>
        <dbReference type="EMBL" id="THE66127.1"/>
    </source>
</evidence>
<dbReference type="PANTHER" id="PTHR48207">
    <property type="entry name" value="SUCCINATE--HYDROXYMETHYLGLUTARATE COA-TRANSFERASE"/>
    <property type="match status" value="1"/>
</dbReference>
<dbReference type="InterPro" id="IPR023606">
    <property type="entry name" value="CoA-Trfase_III_dom_1_sf"/>
</dbReference>
<dbReference type="Pfam" id="PF02515">
    <property type="entry name" value="CoA_transf_3"/>
    <property type="match status" value="1"/>
</dbReference>
<dbReference type="Proteomes" id="UP000318864">
    <property type="component" value="Unassembled WGS sequence"/>
</dbReference>
<dbReference type="RefSeq" id="WP_141463469.1">
    <property type="nucleotide sequence ID" value="NZ_RBZW01000012.1"/>
</dbReference>
<organism evidence="2 3">
    <name type="scientific">Salinadaptatus halalkaliphilus</name>
    <dbReference type="NCBI Taxonomy" id="2419781"/>
    <lineage>
        <taxon>Archaea</taxon>
        <taxon>Methanobacteriati</taxon>
        <taxon>Methanobacteriota</taxon>
        <taxon>Stenosarchaea group</taxon>
        <taxon>Halobacteria</taxon>
        <taxon>Halobacteriales</taxon>
        <taxon>Natrialbaceae</taxon>
        <taxon>Salinadaptatus</taxon>
    </lineage>
</organism>
<comment type="caution">
    <text evidence="2">The sequence shown here is derived from an EMBL/GenBank/DDBJ whole genome shotgun (WGS) entry which is preliminary data.</text>
</comment>
<accession>A0A4V3VLL4</accession>
<keyword evidence="1 2" id="KW-0808">Transferase</keyword>
<dbReference type="EMBL" id="RBZW01000012">
    <property type="protein sequence ID" value="THE66127.1"/>
    <property type="molecule type" value="Genomic_DNA"/>
</dbReference>
<dbReference type="InterPro" id="IPR003673">
    <property type="entry name" value="CoA-Trfase_fam_III"/>
</dbReference>
<name>A0A4V3VLL4_9EURY</name>
<sequence>MLALEDITVVSLESGVSAPLCTRLLGDFGAEVIKVERPGVGDVNRHWDSVVHGDSSAHAWVDRNKSSIELDLKAEAGTEIFYELAAEADVVVQNYSPGVVERLDVGYDAISAINEDVIYLNISGYGRTGPYSDRKAYDLVMQGETGSILMNGSPDAPAKIPLSICDINAATYGTMATLLSLFHRERTGDGEAIDVTMFGGMVSWLGYFPHKYWHNDETPARVGMRHHLLTPYGPHETADDQYVNFAILSDAHWEALCTDVIDRPDLLEDDRFATNEQRVGHRETFEATMESIIAEESRDYWAQRLADAGIPWGDVNHLEDVLEHPQTDHLELIDELETEDGPVPYVRNPIDFDGLETTSEAMPDLGEHSEAILEALDYTDEEIESLREKGVI</sequence>
<dbReference type="InterPro" id="IPR050483">
    <property type="entry name" value="CoA-transferase_III_domain"/>
</dbReference>
<dbReference type="SUPFAM" id="SSF89796">
    <property type="entry name" value="CoA-transferase family III (CaiB/BaiF)"/>
    <property type="match status" value="1"/>
</dbReference>
<dbReference type="AlphaFoldDB" id="A0A4V3VLL4"/>
<dbReference type="GO" id="GO:0008410">
    <property type="term" value="F:CoA-transferase activity"/>
    <property type="evidence" value="ECO:0007669"/>
    <property type="project" value="TreeGrafter"/>
</dbReference>
<dbReference type="InterPro" id="IPR044855">
    <property type="entry name" value="CoA-Trfase_III_dom3_sf"/>
</dbReference>
<dbReference type="Gene3D" id="3.30.1540.10">
    <property type="entry name" value="formyl-coa transferase, domain 3"/>
    <property type="match status" value="1"/>
</dbReference>
<dbReference type="PANTHER" id="PTHR48207:SF3">
    <property type="entry name" value="SUCCINATE--HYDROXYMETHYLGLUTARATE COA-TRANSFERASE"/>
    <property type="match status" value="1"/>
</dbReference>
<evidence type="ECO:0000313" key="3">
    <source>
        <dbReference type="Proteomes" id="UP000318864"/>
    </source>
</evidence>
<dbReference type="Gene3D" id="3.40.50.10540">
    <property type="entry name" value="Crotonobetainyl-coa:carnitine coa-transferase, domain 1"/>
    <property type="match status" value="1"/>
</dbReference>